<evidence type="ECO:0000313" key="8">
    <source>
        <dbReference type="EMBL" id="GBG06410.1"/>
    </source>
</evidence>
<dbReference type="InterPro" id="IPR009057">
    <property type="entry name" value="Homeodomain-like_sf"/>
</dbReference>
<dbReference type="GO" id="GO:0043565">
    <property type="term" value="F:sequence-specific DNA binding"/>
    <property type="evidence" value="ECO:0007669"/>
    <property type="project" value="InterPro"/>
</dbReference>
<dbReference type="PANTHER" id="PTHR43280">
    <property type="entry name" value="ARAC-FAMILY TRANSCRIPTIONAL REGULATOR"/>
    <property type="match status" value="1"/>
</dbReference>
<evidence type="ECO:0000256" key="1">
    <source>
        <dbReference type="ARBA" id="ARBA00023015"/>
    </source>
</evidence>
<sequence length="517" mass="60090">MSFMSMRPLNVLIVDDELPLRQELRMFPWEDCNAVLIGEASNGEEALRICETFVPDVVITDITMPVMDGIILIRELKKRYPIVQIILLTCHSEFHYAQEALRIGALEYMLKATIDEQEMKRALDKVRQAVAKERKSLDNEKSELRQLQAALFEKLLQGHPLQYADWSAIQLDGQTTYVLVLFMFDAPDSVFLAAQPQMEQMFSDMESSDSTCITWLTVRKQEYFVMMTLSGKDITPLLPSIEARLQQLESLITDEASLVEHEHLIQVVISEFFASSDELVQSVEHTTLWREALFYDRVEDNLVYYGHPQPLQAMTEMHMKEMTEILRKAAWNSESLVECMKNGFFEWCMFQRVQPEQLKQYLIGWLVEWINQQGGGELLLLNITSMLEVKSLSRLINIVCRRIIEIENGKTQSRLEIRLALQWIKDNMKQPISLPIIAEQVGLSPQYVSRLFREETGTSVTQYITQMRMEKAVELLKQTNMKVYEIAEEVGIPSYRYFTVMFRNWTGVSPTDYKRKV</sequence>
<dbReference type="SMART" id="SM00448">
    <property type="entry name" value="REC"/>
    <property type="match status" value="1"/>
</dbReference>
<keyword evidence="9" id="KW-1185">Reference proteome</keyword>
<evidence type="ECO:0000256" key="4">
    <source>
        <dbReference type="PROSITE-ProRule" id="PRU00169"/>
    </source>
</evidence>
<dbReference type="RefSeq" id="WP_258234831.1">
    <property type="nucleotide sequence ID" value="NZ_BDQX01000044.1"/>
</dbReference>
<dbReference type="InterPro" id="IPR018062">
    <property type="entry name" value="HTH_AraC-typ_CS"/>
</dbReference>
<dbReference type="GO" id="GO:0000160">
    <property type="term" value="P:phosphorelay signal transduction system"/>
    <property type="evidence" value="ECO:0007669"/>
    <property type="project" value="InterPro"/>
</dbReference>
<dbReference type="AlphaFoldDB" id="A0A2R5EII3"/>
<feature type="coiled-coil region" evidence="5">
    <location>
        <begin position="123"/>
        <end position="150"/>
    </location>
</feature>
<name>A0A2R5EII3_9BACL</name>
<evidence type="ECO:0000256" key="3">
    <source>
        <dbReference type="ARBA" id="ARBA00023163"/>
    </source>
</evidence>
<dbReference type="Gene3D" id="1.10.10.60">
    <property type="entry name" value="Homeodomain-like"/>
    <property type="match status" value="2"/>
</dbReference>
<dbReference type="GO" id="GO:0003700">
    <property type="term" value="F:DNA-binding transcription factor activity"/>
    <property type="evidence" value="ECO:0007669"/>
    <property type="project" value="InterPro"/>
</dbReference>
<dbReference type="CDD" id="cd17536">
    <property type="entry name" value="REC_YesN-like"/>
    <property type="match status" value="1"/>
</dbReference>
<keyword evidence="4" id="KW-0597">Phosphoprotein</keyword>
<keyword evidence="5" id="KW-0175">Coiled coil</keyword>
<organism evidence="8 9">
    <name type="scientific">Paenibacillus agaridevorans</name>
    <dbReference type="NCBI Taxonomy" id="171404"/>
    <lineage>
        <taxon>Bacteria</taxon>
        <taxon>Bacillati</taxon>
        <taxon>Bacillota</taxon>
        <taxon>Bacilli</taxon>
        <taxon>Bacillales</taxon>
        <taxon>Paenibacillaceae</taxon>
        <taxon>Paenibacillus</taxon>
    </lineage>
</organism>
<dbReference type="Pfam" id="PF12833">
    <property type="entry name" value="HTH_18"/>
    <property type="match status" value="1"/>
</dbReference>
<dbReference type="InterPro" id="IPR001789">
    <property type="entry name" value="Sig_transdc_resp-reg_receiver"/>
</dbReference>
<evidence type="ECO:0000313" key="9">
    <source>
        <dbReference type="Proteomes" id="UP000245202"/>
    </source>
</evidence>
<dbReference type="SMART" id="SM00342">
    <property type="entry name" value="HTH_ARAC"/>
    <property type="match status" value="1"/>
</dbReference>
<feature type="modified residue" description="4-aspartylphosphate" evidence="4">
    <location>
        <position position="61"/>
    </location>
</feature>
<dbReference type="PROSITE" id="PS50110">
    <property type="entry name" value="RESPONSE_REGULATORY"/>
    <property type="match status" value="1"/>
</dbReference>
<comment type="caution">
    <text evidence="8">The sequence shown here is derived from an EMBL/GenBank/DDBJ whole genome shotgun (WGS) entry which is preliminary data.</text>
</comment>
<evidence type="ECO:0000259" key="6">
    <source>
        <dbReference type="PROSITE" id="PS01124"/>
    </source>
</evidence>
<protein>
    <submittedName>
        <fullName evidence="8">DNA-binding response regulator</fullName>
    </submittedName>
</protein>
<keyword evidence="3" id="KW-0804">Transcription</keyword>
<dbReference type="SUPFAM" id="SSF46689">
    <property type="entry name" value="Homeodomain-like"/>
    <property type="match status" value="2"/>
</dbReference>
<dbReference type="InterPro" id="IPR018060">
    <property type="entry name" value="HTH_AraC"/>
</dbReference>
<dbReference type="Pfam" id="PF00072">
    <property type="entry name" value="Response_reg"/>
    <property type="match status" value="1"/>
</dbReference>
<feature type="domain" description="HTH araC/xylS-type" evidence="6">
    <location>
        <begin position="418"/>
        <end position="516"/>
    </location>
</feature>
<dbReference type="InterPro" id="IPR011006">
    <property type="entry name" value="CheY-like_superfamily"/>
</dbReference>
<dbReference type="PROSITE" id="PS01124">
    <property type="entry name" value="HTH_ARAC_FAMILY_2"/>
    <property type="match status" value="1"/>
</dbReference>
<reference evidence="8 9" key="1">
    <citation type="submission" date="2017-08" db="EMBL/GenBank/DDBJ databases">
        <title>Substantial Increase in Enzyme Production by Combined Drug-Resistance Mutations in Paenibacillus agaridevorans.</title>
        <authorList>
            <person name="Tanaka Y."/>
            <person name="Funane K."/>
            <person name="Hosaka T."/>
            <person name="Shiwa Y."/>
            <person name="Fujita N."/>
            <person name="Miyazaki T."/>
            <person name="Yoshikawa H."/>
            <person name="Murakami K."/>
            <person name="Kasahara K."/>
            <person name="Inaoka T."/>
            <person name="Hiraga Y."/>
            <person name="Ochi K."/>
        </authorList>
    </citation>
    <scope>NUCLEOTIDE SEQUENCE [LARGE SCALE GENOMIC DNA]</scope>
    <source>
        <strain evidence="8 9">T-3040</strain>
    </source>
</reference>
<proteinExistence type="predicted"/>
<evidence type="ECO:0000259" key="7">
    <source>
        <dbReference type="PROSITE" id="PS50110"/>
    </source>
</evidence>
<evidence type="ECO:0000256" key="2">
    <source>
        <dbReference type="ARBA" id="ARBA00023125"/>
    </source>
</evidence>
<dbReference type="PROSITE" id="PS00041">
    <property type="entry name" value="HTH_ARAC_FAMILY_1"/>
    <property type="match status" value="1"/>
</dbReference>
<dbReference type="PANTHER" id="PTHR43280:SF2">
    <property type="entry name" value="HTH-TYPE TRANSCRIPTIONAL REGULATOR EXSA"/>
    <property type="match status" value="1"/>
</dbReference>
<dbReference type="SUPFAM" id="SSF52172">
    <property type="entry name" value="CheY-like"/>
    <property type="match status" value="1"/>
</dbReference>
<dbReference type="EMBL" id="BDQX01000044">
    <property type="protein sequence ID" value="GBG06410.1"/>
    <property type="molecule type" value="Genomic_DNA"/>
</dbReference>
<dbReference type="Gene3D" id="3.40.50.2300">
    <property type="match status" value="1"/>
</dbReference>
<dbReference type="Proteomes" id="UP000245202">
    <property type="component" value="Unassembled WGS sequence"/>
</dbReference>
<gene>
    <name evidence="8" type="ORF">PAT3040_00935</name>
</gene>
<evidence type="ECO:0000256" key="5">
    <source>
        <dbReference type="SAM" id="Coils"/>
    </source>
</evidence>
<keyword evidence="1" id="KW-0805">Transcription regulation</keyword>
<feature type="domain" description="Response regulatory" evidence="7">
    <location>
        <begin position="10"/>
        <end position="126"/>
    </location>
</feature>
<keyword evidence="2 8" id="KW-0238">DNA-binding</keyword>
<accession>A0A2R5EII3</accession>